<protein>
    <recommendedName>
        <fullName evidence="3">Putative auto-transporter adhesin head GIN domain-containing protein</fullName>
    </recommendedName>
</protein>
<dbReference type="KEGG" id="lul:LPB138_14580"/>
<evidence type="ECO:0000259" key="3">
    <source>
        <dbReference type="Pfam" id="PF10988"/>
    </source>
</evidence>
<dbReference type="Gene3D" id="2.160.20.120">
    <property type="match status" value="1"/>
</dbReference>
<evidence type="ECO:0000256" key="2">
    <source>
        <dbReference type="SAM" id="SignalP"/>
    </source>
</evidence>
<dbReference type="STRING" id="1850246.LPB138_14580"/>
<accession>A0A1D8PB92</accession>
<dbReference type="Pfam" id="PF10988">
    <property type="entry name" value="DUF2807"/>
    <property type="match status" value="1"/>
</dbReference>
<dbReference type="OrthoDB" id="5585143at2"/>
<dbReference type="RefSeq" id="WP_070237993.1">
    <property type="nucleotide sequence ID" value="NZ_CP017478.1"/>
</dbReference>
<evidence type="ECO:0000313" key="4">
    <source>
        <dbReference type="EMBL" id="AOW21833.1"/>
    </source>
</evidence>
<reference evidence="4 5" key="1">
    <citation type="submission" date="2016-10" db="EMBL/GenBank/DDBJ databases">
        <title>Lutibacter sp. LPB0138, isolated from marine gastropod.</title>
        <authorList>
            <person name="Kim E."/>
            <person name="Yi H."/>
        </authorList>
    </citation>
    <scope>NUCLEOTIDE SEQUENCE [LARGE SCALE GENOMIC DNA]</scope>
    <source>
        <strain evidence="4 5">LPB0138</strain>
    </source>
</reference>
<dbReference type="Proteomes" id="UP000176050">
    <property type="component" value="Chromosome"/>
</dbReference>
<sequence>MKKATTKFAILLLVLFTTTSCFFDGFGIQGNRNVVSEDRKITSDFNEIKVSQGIQVFLTQGNDTDISVEADENIIDLLITEVDGDVLKIYFEKNVSRAKARNVYLTANKLNRIKTSSGSHVKGEGTFKSKSMNLDSSSGSGININVDAGEIICSTSSGANMTVKGSTNTFNGNASSGSHINAGNLISNIGDADVSSGAGIKIHVNEELTAHASSGGNISYNGNPEKVNRSKSSGGSISKH</sequence>
<gene>
    <name evidence="4" type="ORF">LPB138_14580</name>
</gene>
<evidence type="ECO:0000313" key="5">
    <source>
        <dbReference type="Proteomes" id="UP000176050"/>
    </source>
</evidence>
<feature type="region of interest" description="Disordered" evidence="1">
    <location>
        <begin position="212"/>
        <end position="240"/>
    </location>
</feature>
<evidence type="ECO:0000256" key="1">
    <source>
        <dbReference type="SAM" id="MobiDB-lite"/>
    </source>
</evidence>
<feature type="domain" description="Putative auto-transporter adhesin head GIN" evidence="3">
    <location>
        <begin position="44"/>
        <end position="224"/>
    </location>
</feature>
<proteinExistence type="predicted"/>
<keyword evidence="2" id="KW-0732">Signal</keyword>
<feature type="compositionally biased region" description="Polar residues" evidence="1">
    <location>
        <begin position="230"/>
        <end position="240"/>
    </location>
</feature>
<dbReference type="InterPro" id="IPR021255">
    <property type="entry name" value="DUF2807"/>
</dbReference>
<dbReference type="PROSITE" id="PS51257">
    <property type="entry name" value="PROKAR_LIPOPROTEIN"/>
    <property type="match status" value="1"/>
</dbReference>
<feature type="signal peptide" evidence="2">
    <location>
        <begin position="1"/>
        <end position="23"/>
    </location>
</feature>
<name>A0A1D8PB92_9FLAO</name>
<keyword evidence="5" id="KW-1185">Reference proteome</keyword>
<dbReference type="EMBL" id="CP017478">
    <property type="protein sequence ID" value="AOW21833.1"/>
    <property type="molecule type" value="Genomic_DNA"/>
</dbReference>
<organism evidence="4 5">
    <name type="scientific">Urechidicola croceus</name>
    <dbReference type="NCBI Taxonomy" id="1850246"/>
    <lineage>
        <taxon>Bacteria</taxon>
        <taxon>Pseudomonadati</taxon>
        <taxon>Bacteroidota</taxon>
        <taxon>Flavobacteriia</taxon>
        <taxon>Flavobacteriales</taxon>
        <taxon>Flavobacteriaceae</taxon>
        <taxon>Urechidicola</taxon>
    </lineage>
</organism>
<feature type="compositionally biased region" description="Polar residues" evidence="1">
    <location>
        <begin position="212"/>
        <end position="222"/>
    </location>
</feature>
<feature type="chain" id="PRO_5009111008" description="Putative auto-transporter adhesin head GIN domain-containing protein" evidence="2">
    <location>
        <begin position="24"/>
        <end position="240"/>
    </location>
</feature>
<dbReference type="AlphaFoldDB" id="A0A1D8PB92"/>